<proteinExistence type="predicted"/>
<evidence type="ECO:0000313" key="2">
    <source>
        <dbReference type="EMBL" id="GIQ85229.1"/>
    </source>
</evidence>
<feature type="region of interest" description="Disordered" evidence="1">
    <location>
        <begin position="1"/>
        <end position="20"/>
    </location>
</feature>
<sequence>MPTIPLHPAQREGRRLREAERQRLRERERVLATPMEHLFPYRSSTRGRDACMTAEDTYEYPLTSGRVSPRHFFAATPGLFAAPACCSCPIHSEDEPEDEIPLASPPLM</sequence>
<comment type="caution">
    <text evidence="2">The sequence shown here is derived from an EMBL/GenBank/DDBJ whole genome shotgun (WGS) entry which is preliminary data.</text>
</comment>
<protein>
    <submittedName>
        <fullName evidence="2">Uncharacterized protein</fullName>
    </submittedName>
</protein>
<evidence type="ECO:0000313" key="3">
    <source>
        <dbReference type="Proteomes" id="UP000265618"/>
    </source>
</evidence>
<accession>A0A9K3GII9</accession>
<keyword evidence="3" id="KW-1185">Reference proteome</keyword>
<gene>
    <name evidence="2" type="ORF">KIPB_006865</name>
</gene>
<organism evidence="2 3">
    <name type="scientific">Kipferlia bialata</name>
    <dbReference type="NCBI Taxonomy" id="797122"/>
    <lineage>
        <taxon>Eukaryota</taxon>
        <taxon>Metamonada</taxon>
        <taxon>Carpediemonas-like organisms</taxon>
        <taxon>Kipferlia</taxon>
    </lineage>
</organism>
<feature type="compositionally biased region" description="Basic and acidic residues" evidence="1">
    <location>
        <begin position="9"/>
        <end position="20"/>
    </location>
</feature>
<dbReference type="AlphaFoldDB" id="A0A9K3GII9"/>
<reference evidence="2 3" key="1">
    <citation type="journal article" date="2018" name="PLoS ONE">
        <title>The draft genome of Kipferlia bialata reveals reductive genome evolution in fornicate parasites.</title>
        <authorList>
            <person name="Tanifuji G."/>
            <person name="Takabayashi S."/>
            <person name="Kume K."/>
            <person name="Takagi M."/>
            <person name="Nakayama T."/>
            <person name="Kamikawa R."/>
            <person name="Inagaki Y."/>
            <person name="Hashimoto T."/>
        </authorList>
    </citation>
    <scope>NUCLEOTIDE SEQUENCE [LARGE SCALE GENOMIC DNA]</scope>
    <source>
        <strain evidence="2">NY0173</strain>
    </source>
</reference>
<dbReference type="EMBL" id="BDIP01001834">
    <property type="protein sequence ID" value="GIQ85229.1"/>
    <property type="molecule type" value="Genomic_DNA"/>
</dbReference>
<name>A0A9K3GII9_9EUKA</name>
<evidence type="ECO:0000256" key="1">
    <source>
        <dbReference type="SAM" id="MobiDB-lite"/>
    </source>
</evidence>
<dbReference type="Proteomes" id="UP000265618">
    <property type="component" value="Unassembled WGS sequence"/>
</dbReference>